<feature type="compositionally biased region" description="Basic and acidic residues" evidence="2">
    <location>
        <begin position="56"/>
        <end position="67"/>
    </location>
</feature>
<keyword evidence="3" id="KW-0812">Transmembrane</keyword>
<evidence type="ECO:0000313" key="5">
    <source>
        <dbReference type="Proteomes" id="UP000016800"/>
    </source>
</evidence>
<name>S0EP66_GIBF5</name>
<reference evidence="5" key="1">
    <citation type="journal article" date="2013" name="PLoS Pathog.">
        <title>Deciphering the cryptic genome: genome-wide analyses of the rice pathogen Fusarium fujikuroi reveal complex regulation of secondary metabolism and novel metabolites.</title>
        <authorList>
            <person name="Wiemann P."/>
            <person name="Sieber C.M."/>
            <person name="von Bargen K.W."/>
            <person name="Studt L."/>
            <person name="Niehaus E.M."/>
            <person name="Espino J.J."/>
            <person name="Huss K."/>
            <person name="Michielse C.B."/>
            <person name="Albermann S."/>
            <person name="Wagner D."/>
            <person name="Bergner S.V."/>
            <person name="Connolly L.R."/>
            <person name="Fischer A."/>
            <person name="Reuter G."/>
            <person name="Kleigrewe K."/>
            <person name="Bald T."/>
            <person name="Wingfield B.D."/>
            <person name="Ophir R."/>
            <person name="Freeman S."/>
            <person name="Hippler M."/>
            <person name="Smith K.M."/>
            <person name="Brown D.W."/>
            <person name="Proctor R.H."/>
            <person name="Munsterkotter M."/>
            <person name="Freitag M."/>
            <person name="Humpf H.U."/>
            <person name="Guldener U."/>
            <person name="Tudzynski B."/>
        </authorList>
    </citation>
    <scope>NUCLEOTIDE SEQUENCE [LARGE SCALE GENOMIC DNA]</scope>
    <source>
        <strain evidence="5">CBS 195.34 / IMI 58289 / NRRL A-6831</strain>
    </source>
</reference>
<gene>
    <name evidence="4" type="ORF">FFUJ_14193</name>
</gene>
<accession>S0EP66</accession>
<keyword evidence="5" id="KW-1185">Reference proteome</keyword>
<feature type="region of interest" description="Disordered" evidence="2">
    <location>
        <begin position="27"/>
        <end position="113"/>
    </location>
</feature>
<dbReference type="RefSeq" id="XP_023438220.1">
    <property type="nucleotide sequence ID" value="XM_023571164.1"/>
</dbReference>
<protein>
    <submittedName>
        <fullName evidence="4">Uncharacterized protein</fullName>
    </submittedName>
</protein>
<dbReference type="AlphaFoldDB" id="S0EP66"/>
<dbReference type="HOGENOM" id="CLU_370471_0_0_1"/>
<evidence type="ECO:0000256" key="1">
    <source>
        <dbReference type="SAM" id="Coils"/>
    </source>
</evidence>
<dbReference type="VEuPathDB" id="FungiDB:FFUJ_14193"/>
<dbReference type="EMBL" id="HF679034">
    <property type="protein sequence ID" value="CCT76174.1"/>
    <property type="molecule type" value="Genomic_DNA"/>
</dbReference>
<evidence type="ECO:0000313" key="4">
    <source>
        <dbReference type="EMBL" id="CCT76174.1"/>
    </source>
</evidence>
<evidence type="ECO:0000256" key="2">
    <source>
        <dbReference type="SAM" id="MobiDB-lite"/>
    </source>
</evidence>
<feature type="compositionally biased region" description="Basic and acidic residues" evidence="2">
    <location>
        <begin position="27"/>
        <end position="40"/>
    </location>
</feature>
<feature type="transmembrane region" description="Helical" evidence="3">
    <location>
        <begin position="392"/>
        <end position="417"/>
    </location>
</feature>
<feature type="coiled-coil region" evidence="1">
    <location>
        <begin position="308"/>
        <end position="345"/>
    </location>
</feature>
<sequence>MVARIMLENIQRGNEGDVLETRVEDFNAIDHDENPRRNERCEEEEPAISRGMSQRELPESEGRRAVEEASNIAESPEVRVTSTKADKRSRMVIQKKQIKRKSSASKSKETSKTDEAIELAMLDEHAMIYSLTEDPDPKIQQCYAYYQQRLKEFPIPSHIFRPPCIPCADLFARMDDDTETGHLCEKQGTGSVQVAANVKACKSCAGRRGPCKMNDMPVLLRGISKLMSEANFYFHDTNRMTPFPMGLVYAEARYFELRSRPDVGLIEAIRATQQCSIKIDGVRSQVEGAWCMMPYQIPFPAGPRQTEVSELEKGRKDIEAQAEEIRRLREESSTLNRRKIEWRDKYHDILIRLDSERAAVPDWQTNPIPPPTEEQLDRLLHRTSDGLRRYRCILLLVFSIFLVWLLWTICTICLDWYDASKGIIPFVDLMDEIAENAGFALSVLQLPLYTFVPLQISGALDPLNGVQSSQFAIIEARAPIHEVISNCLEKASLDDRPEDEETKNITRTWVDAYYIRYLDQMRRPEETEPQAALRLTKTYIALIEEAFMTLSDRHPSNFRMADFSQDSLYILEEVPTRMDQLRETIHRFTSSYSAFMEEMSQAIMPLQACREYYKTIEYHKQEASFANQRACDAKYIADLYKLSLSKAVIAESAVNHLSRELKRKYVLRLGGDLSEVAVGLSRVRNKLQRIIRTKDRALKWYRREVKRRENRSGWMMIGGRGGRGSGGGVATGRQGVVYCGVSQSILTYLLS</sequence>
<organism evidence="4 5">
    <name type="scientific">Gibberella fujikuroi (strain CBS 195.34 / IMI 58289 / NRRL A-6831)</name>
    <name type="common">Bakanae and foot rot disease fungus</name>
    <name type="synonym">Fusarium fujikuroi</name>
    <dbReference type="NCBI Taxonomy" id="1279085"/>
    <lineage>
        <taxon>Eukaryota</taxon>
        <taxon>Fungi</taxon>
        <taxon>Dikarya</taxon>
        <taxon>Ascomycota</taxon>
        <taxon>Pezizomycotina</taxon>
        <taxon>Sordariomycetes</taxon>
        <taxon>Hypocreomycetidae</taxon>
        <taxon>Hypocreales</taxon>
        <taxon>Nectriaceae</taxon>
        <taxon>Fusarium</taxon>
        <taxon>Fusarium fujikuroi species complex</taxon>
    </lineage>
</organism>
<evidence type="ECO:0000256" key="3">
    <source>
        <dbReference type="SAM" id="Phobius"/>
    </source>
</evidence>
<keyword evidence="1" id="KW-0175">Coiled coil</keyword>
<keyword evidence="3" id="KW-0472">Membrane</keyword>
<proteinExistence type="predicted"/>
<dbReference type="Proteomes" id="UP000016800">
    <property type="component" value="Chromosome XII"/>
</dbReference>
<dbReference type="GeneID" id="35407645"/>
<keyword evidence="3" id="KW-1133">Transmembrane helix</keyword>